<dbReference type="Gene3D" id="4.10.280.10">
    <property type="entry name" value="Helix-loop-helix DNA-binding domain"/>
    <property type="match status" value="1"/>
</dbReference>
<evidence type="ECO:0000256" key="3">
    <source>
        <dbReference type="ARBA" id="ARBA00023125"/>
    </source>
</evidence>
<dbReference type="PROSITE" id="PS50888">
    <property type="entry name" value="BHLH"/>
    <property type="match status" value="1"/>
</dbReference>
<dbReference type="GO" id="GO:0005634">
    <property type="term" value="C:nucleus"/>
    <property type="evidence" value="ECO:0007669"/>
    <property type="project" value="UniProtKB-SubCell"/>
</dbReference>
<evidence type="ECO:0000313" key="10">
    <source>
        <dbReference type="Proteomes" id="UP000289152"/>
    </source>
</evidence>
<dbReference type="GO" id="GO:0046983">
    <property type="term" value="F:protein dimerization activity"/>
    <property type="evidence" value="ECO:0007669"/>
    <property type="project" value="InterPro"/>
</dbReference>
<dbReference type="PANTHER" id="PTHR15741:SF27">
    <property type="entry name" value="TRANSCRIPTION FACTOR AP-4"/>
    <property type="match status" value="1"/>
</dbReference>
<keyword evidence="2" id="KW-0805">Transcription regulation</keyword>
<evidence type="ECO:0000313" key="9">
    <source>
        <dbReference type="EMBL" id="RXK41582.1"/>
    </source>
</evidence>
<keyword evidence="4" id="KW-0804">Transcription</keyword>
<name>A0A4Q1BUC4_TREME</name>
<dbReference type="InterPro" id="IPR052207">
    <property type="entry name" value="Max-like/E-box_TFs"/>
</dbReference>
<feature type="compositionally biased region" description="Basic and acidic residues" evidence="7">
    <location>
        <begin position="268"/>
        <end position="308"/>
    </location>
</feature>
<dbReference type="GO" id="GO:0000981">
    <property type="term" value="F:DNA-binding transcription factor activity, RNA polymerase II-specific"/>
    <property type="evidence" value="ECO:0007669"/>
    <property type="project" value="TreeGrafter"/>
</dbReference>
<comment type="caution">
    <text evidence="9">The sequence shown here is derived from an EMBL/GenBank/DDBJ whole genome shotgun (WGS) entry which is preliminary data.</text>
</comment>
<gene>
    <name evidence="9" type="ORF">M231_01081</name>
</gene>
<feature type="compositionally biased region" description="Polar residues" evidence="7">
    <location>
        <begin position="165"/>
        <end position="179"/>
    </location>
</feature>
<feature type="region of interest" description="Disordered" evidence="7">
    <location>
        <begin position="382"/>
        <end position="401"/>
    </location>
</feature>
<reference evidence="9 10" key="1">
    <citation type="submission" date="2016-06" db="EMBL/GenBank/DDBJ databases">
        <title>Evolution of pathogenesis and genome organization in the Tremellales.</title>
        <authorList>
            <person name="Cuomo C."/>
            <person name="Litvintseva A."/>
            <person name="Heitman J."/>
            <person name="Chen Y."/>
            <person name="Sun S."/>
            <person name="Springer D."/>
            <person name="Dromer F."/>
            <person name="Young S."/>
            <person name="Zeng Q."/>
            <person name="Chapman S."/>
            <person name="Gujja S."/>
            <person name="Saif S."/>
            <person name="Birren B."/>
        </authorList>
    </citation>
    <scope>NUCLEOTIDE SEQUENCE [LARGE SCALE GENOMIC DNA]</scope>
    <source>
        <strain evidence="9 10">ATCC 28783</strain>
    </source>
</reference>
<feature type="region of interest" description="Disordered" evidence="7">
    <location>
        <begin position="226"/>
        <end position="308"/>
    </location>
</feature>
<feature type="coiled-coil region" evidence="6">
    <location>
        <begin position="344"/>
        <end position="378"/>
    </location>
</feature>
<evidence type="ECO:0000256" key="6">
    <source>
        <dbReference type="SAM" id="Coils"/>
    </source>
</evidence>
<dbReference type="VEuPathDB" id="FungiDB:TREMEDRAFT_59857"/>
<dbReference type="EMBL" id="SDIL01000007">
    <property type="protein sequence ID" value="RXK41582.1"/>
    <property type="molecule type" value="Genomic_DNA"/>
</dbReference>
<accession>A0A4Q1BUC4</accession>
<comment type="subcellular location">
    <subcellularLocation>
        <location evidence="1">Nucleus</location>
    </subcellularLocation>
</comment>
<feature type="compositionally biased region" description="Acidic residues" evidence="7">
    <location>
        <begin position="256"/>
        <end position="267"/>
    </location>
</feature>
<evidence type="ECO:0000256" key="7">
    <source>
        <dbReference type="SAM" id="MobiDB-lite"/>
    </source>
</evidence>
<evidence type="ECO:0000256" key="5">
    <source>
        <dbReference type="ARBA" id="ARBA00023242"/>
    </source>
</evidence>
<feature type="region of interest" description="Disordered" evidence="7">
    <location>
        <begin position="128"/>
        <end position="179"/>
    </location>
</feature>
<dbReference type="InterPro" id="IPR036638">
    <property type="entry name" value="HLH_DNA-bd_sf"/>
</dbReference>
<keyword evidence="5" id="KW-0539">Nucleus</keyword>
<dbReference type="GO" id="GO:0000978">
    <property type="term" value="F:RNA polymerase II cis-regulatory region sequence-specific DNA binding"/>
    <property type="evidence" value="ECO:0007669"/>
    <property type="project" value="TreeGrafter"/>
</dbReference>
<dbReference type="SMART" id="SM00353">
    <property type="entry name" value="HLH"/>
    <property type="match status" value="1"/>
</dbReference>
<protein>
    <recommendedName>
        <fullName evidence="8">BHLH domain-containing protein</fullName>
    </recommendedName>
</protein>
<dbReference type="InterPro" id="IPR011598">
    <property type="entry name" value="bHLH_dom"/>
</dbReference>
<evidence type="ECO:0000259" key="8">
    <source>
        <dbReference type="PROSITE" id="PS50888"/>
    </source>
</evidence>
<sequence length="401" mass="44653">MSSTVMANTPPLSPDFRAFTDDDTFDSSTFPFLQPSFMDSYLVCPDMTAEGMNQQQEQPEGREQMYMGNDDRSEFNYNLARLNLSGSPSGEQVQHQATSTFGYPMPQYSNPNTNVNFFHPYRMDLRAHQSPHSPMRPMSPPLSTPGSAGPHFQQLNHSPAGVSPNMISPNSMLGGNLSDNSPLGQWSALPYAAQLGGPSNMTNPTAPFGTALGMVTNYPYPAQMTSVPLQQVTRGRPRPARQTRVRRSRTPIKKEDDDDDVISDLDDNEPRRSNTSRRATESRSEGAGEKGSGKKEDVRRARIESEQRRRDELREGFKILKSHLPASSQRSSKCILLDRACEHIKFLTKTNSDLMNQNERLQRELDELRACNTELVHAVAVNTRPSSSPGSHARGQATLHQ</sequence>
<organism evidence="9 10">
    <name type="scientific">Tremella mesenterica</name>
    <name type="common">Jelly fungus</name>
    <dbReference type="NCBI Taxonomy" id="5217"/>
    <lineage>
        <taxon>Eukaryota</taxon>
        <taxon>Fungi</taxon>
        <taxon>Dikarya</taxon>
        <taxon>Basidiomycota</taxon>
        <taxon>Agaricomycotina</taxon>
        <taxon>Tremellomycetes</taxon>
        <taxon>Tremellales</taxon>
        <taxon>Tremellaceae</taxon>
        <taxon>Tremella</taxon>
    </lineage>
</organism>
<proteinExistence type="predicted"/>
<dbReference type="OrthoDB" id="5778525at2759"/>
<keyword evidence="6" id="KW-0175">Coiled coil</keyword>
<dbReference type="SUPFAM" id="SSF47459">
    <property type="entry name" value="HLH, helix-loop-helix DNA-binding domain"/>
    <property type="match status" value="1"/>
</dbReference>
<feature type="domain" description="BHLH" evidence="8">
    <location>
        <begin position="297"/>
        <end position="347"/>
    </location>
</feature>
<dbReference type="InParanoid" id="A0A4Q1BUC4"/>
<dbReference type="AlphaFoldDB" id="A0A4Q1BUC4"/>
<keyword evidence="10" id="KW-1185">Reference proteome</keyword>
<evidence type="ECO:0000256" key="4">
    <source>
        <dbReference type="ARBA" id="ARBA00023163"/>
    </source>
</evidence>
<dbReference type="PANTHER" id="PTHR15741">
    <property type="entry name" value="BASIC HELIX-LOOP-HELIX ZIP TRANSCRIPTION FACTOR"/>
    <property type="match status" value="1"/>
</dbReference>
<evidence type="ECO:0000256" key="2">
    <source>
        <dbReference type="ARBA" id="ARBA00023015"/>
    </source>
</evidence>
<keyword evidence="3" id="KW-0238">DNA-binding</keyword>
<evidence type="ECO:0000256" key="1">
    <source>
        <dbReference type="ARBA" id="ARBA00004123"/>
    </source>
</evidence>
<feature type="compositionally biased region" description="Basic residues" evidence="7">
    <location>
        <begin position="235"/>
        <end position="251"/>
    </location>
</feature>
<dbReference type="Pfam" id="PF00010">
    <property type="entry name" value="HLH"/>
    <property type="match status" value="1"/>
</dbReference>
<dbReference type="Proteomes" id="UP000289152">
    <property type="component" value="Unassembled WGS sequence"/>
</dbReference>